<accession>A0A679J4I0</accession>
<organism evidence="1">
    <name type="scientific">Variovorax paradoxus</name>
    <dbReference type="NCBI Taxonomy" id="34073"/>
    <lineage>
        <taxon>Bacteria</taxon>
        <taxon>Pseudomonadati</taxon>
        <taxon>Pseudomonadota</taxon>
        <taxon>Betaproteobacteria</taxon>
        <taxon>Burkholderiales</taxon>
        <taxon>Comamonadaceae</taxon>
        <taxon>Variovorax</taxon>
    </lineage>
</organism>
<dbReference type="EMBL" id="LR743507">
    <property type="protein sequence ID" value="CAA2106069.1"/>
    <property type="molecule type" value="Genomic_DNA"/>
</dbReference>
<evidence type="ECO:0000313" key="1">
    <source>
        <dbReference type="EMBL" id="CAA2106069.1"/>
    </source>
</evidence>
<dbReference type="AlphaFoldDB" id="A0A679J4I0"/>
<sequence length="157" mass="18266">MSHVTIIKNTQGRLQGLDEKGQRAYAKWRRLVEGLEIGQTLTFSYRFPRSPKHHRLFFAKLQSLLDRTETFSDLDKLRYWVVMCAGYFDLVPGFDGQPNAIPRSLDFDSMDEADFGELHRAVDAFLWTARAQETLWPALDAEQRYACVDSWVQEFAQ</sequence>
<proteinExistence type="predicted"/>
<protein>
    <recommendedName>
        <fullName evidence="2">DUF1367 family protein</fullName>
    </recommendedName>
</protein>
<dbReference type="RefSeq" id="WP_339091141.1">
    <property type="nucleotide sequence ID" value="NZ_LR743507.1"/>
</dbReference>
<evidence type="ECO:0008006" key="2">
    <source>
        <dbReference type="Google" id="ProtNLM"/>
    </source>
</evidence>
<name>A0A679J4I0_VARPD</name>
<reference evidence="1" key="1">
    <citation type="submission" date="2019-12" db="EMBL/GenBank/DDBJ databases">
        <authorList>
            <person name="Cremers G."/>
        </authorList>
    </citation>
    <scope>NUCLEOTIDE SEQUENCE</scope>
    <source>
        <strain evidence="1">Vvax</strain>
    </source>
</reference>
<dbReference type="InterPro" id="IPR009797">
    <property type="entry name" value="DUF1367"/>
</dbReference>
<gene>
    <name evidence="1" type="ORF">VVAX_03565</name>
</gene>
<dbReference type="Pfam" id="PF07105">
    <property type="entry name" value="DUF1367"/>
    <property type="match status" value="1"/>
</dbReference>